<dbReference type="EMBL" id="JASCZI010005422">
    <property type="protein sequence ID" value="MED6117343.1"/>
    <property type="molecule type" value="Genomic_DNA"/>
</dbReference>
<sequence>MKVLTQKISKISLNNQITPTDFYNVLGDNLSSSKSSSLSLQNVSEASTSKPIKKPLFKPFKISSKAKQTLKTSILKHDTSESEVMKKIDLLLNHLNTVPETPTNSGESVSHVQTRGSKAINTFNQDSSETSDSEQSQSSNNQSQCSNQSSLKISPIMTNSMTRWK</sequence>
<keyword evidence="3" id="KW-1185">Reference proteome</keyword>
<feature type="non-terminal residue" evidence="2">
    <location>
        <position position="165"/>
    </location>
</feature>
<comment type="caution">
    <text evidence="2">The sequence shown here is derived from an EMBL/GenBank/DDBJ whole genome shotgun (WGS) entry which is preliminary data.</text>
</comment>
<dbReference type="Proteomes" id="UP001341840">
    <property type="component" value="Unassembled WGS sequence"/>
</dbReference>
<organism evidence="2 3">
    <name type="scientific">Stylosanthes scabra</name>
    <dbReference type="NCBI Taxonomy" id="79078"/>
    <lineage>
        <taxon>Eukaryota</taxon>
        <taxon>Viridiplantae</taxon>
        <taxon>Streptophyta</taxon>
        <taxon>Embryophyta</taxon>
        <taxon>Tracheophyta</taxon>
        <taxon>Spermatophyta</taxon>
        <taxon>Magnoliopsida</taxon>
        <taxon>eudicotyledons</taxon>
        <taxon>Gunneridae</taxon>
        <taxon>Pentapetalae</taxon>
        <taxon>rosids</taxon>
        <taxon>fabids</taxon>
        <taxon>Fabales</taxon>
        <taxon>Fabaceae</taxon>
        <taxon>Papilionoideae</taxon>
        <taxon>50 kb inversion clade</taxon>
        <taxon>dalbergioids sensu lato</taxon>
        <taxon>Dalbergieae</taxon>
        <taxon>Pterocarpus clade</taxon>
        <taxon>Stylosanthes</taxon>
    </lineage>
</organism>
<feature type="region of interest" description="Disordered" evidence="1">
    <location>
        <begin position="123"/>
        <end position="165"/>
    </location>
</feature>
<evidence type="ECO:0000256" key="1">
    <source>
        <dbReference type="SAM" id="MobiDB-lite"/>
    </source>
</evidence>
<evidence type="ECO:0000313" key="3">
    <source>
        <dbReference type="Proteomes" id="UP001341840"/>
    </source>
</evidence>
<proteinExistence type="predicted"/>
<accession>A0ABU6R0L9</accession>
<reference evidence="2 3" key="1">
    <citation type="journal article" date="2023" name="Plants (Basel)">
        <title>Bridging the Gap: Combining Genomics and Transcriptomics Approaches to Understand Stylosanthes scabra, an Orphan Legume from the Brazilian Caatinga.</title>
        <authorList>
            <person name="Ferreira-Neto J.R.C."/>
            <person name="da Silva M.D."/>
            <person name="Binneck E."/>
            <person name="de Melo N.F."/>
            <person name="da Silva R.H."/>
            <person name="de Melo A.L.T.M."/>
            <person name="Pandolfi V."/>
            <person name="Bustamante F.O."/>
            <person name="Brasileiro-Vidal A.C."/>
            <person name="Benko-Iseppon A.M."/>
        </authorList>
    </citation>
    <scope>NUCLEOTIDE SEQUENCE [LARGE SCALE GENOMIC DNA]</scope>
    <source>
        <tissue evidence="2">Leaves</tissue>
    </source>
</reference>
<feature type="compositionally biased region" description="Low complexity" evidence="1">
    <location>
        <begin position="124"/>
        <end position="150"/>
    </location>
</feature>
<name>A0ABU6R0L9_9FABA</name>
<gene>
    <name evidence="2" type="ORF">PIB30_109121</name>
</gene>
<evidence type="ECO:0000313" key="2">
    <source>
        <dbReference type="EMBL" id="MED6117343.1"/>
    </source>
</evidence>
<feature type="compositionally biased region" description="Polar residues" evidence="1">
    <location>
        <begin position="156"/>
        <end position="165"/>
    </location>
</feature>
<protein>
    <submittedName>
        <fullName evidence="2">Uncharacterized protein</fullName>
    </submittedName>
</protein>